<dbReference type="PATRIC" id="fig|1915.4.peg.164"/>
<dbReference type="NCBIfam" id="TIGR01907">
    <property type="entry name" value="casE_Cse3"/>
    <property type="match status" value="1"/>
</dbReference>
<keyword evidence="2" id="KW-1185">Reference proteome</keyword>
<dbReference type="AlphaFoldDB" id="A0A1B1M1M1"/>
<accession>A0A1B1M1M1</accession>
<dbReference type="Proteomes" id="UP000092598">
    <property type="component" value="Chromosome"/>
</dbReference>
<dbReference type="SUPFAM" id="SSF117987">
    <property type="entry name" value="CRISPR-associated protein"/>
    <property type="match status" value="1"/>
</dbReference>
<dbReference type="Pfam" id="PF08798">
    <property type="entry name" value="CRISPR_assoc"/>
    <property type="match status" value="1"/>
</dbReference>
<evidence type="ECO:0000313" key="1">
    <source>
        <dbReference type="EMBL" id="ANS62344.1"/>
    </source>
</evidence>
<name>A0A1B1M1M1_STRLN</name>
<dbReference type="STRING" id="1915.SLINC_0120"/>
<reference evidence="1 2" key="1">
    <citation type="submission" date="2016-07" db="EMBL/GenBank/DDBJ databases">
        <title>Enhancement of antibiotic productionsby engineered nitrateutilization in actinobacteria.</title>
        <authorList>
            <person name="Meng S.C."/>
        </authorList>
    </citation>
    <scope>NUCLEOTIDE SEQUENCE [LARGE SCALE GENOMIC DNA]</scope>
    <source>
        <strain evidence="1 2">NRRL 2936</strain>
    </source>
</reference>
<dbReference type="KEGG" id="sls:SLINC_0120"/>
<dbReference type="InterPro" id="IPR010179">
    <property type="entry name" value="CRISPR-assoc_prot_Cse3"/>
</dbReference>
<sequence length="104" mass="11235">MPPRALYNLPAVIPLTGAHADEWWIRQADTVGLKPLTLNSHPLDAARTPMSGSPQRIHHARTRFDGSATITDSDLLRQKITDGIGRGKAYGCGLLSIAPARNTP</sequence>
<gene>
    <name evidence="1" type="ORF">SLINC_0120</name>
</gene>
<evidence type="ECO:0000313" key="2">
    <source>
        <dbReference type="Proteomes" id="UP000092598"/>
    </source>
</evidence>
<protein>
    <submittedName>
        <fullName evidence="1">Uncharacterized protein</fullName>
    </submittedName>
</protein>
<dbReference type="EMBL" id="CP016438">
    <property type="protein sequence ID" value="ANS62344.1"/>
    <property type="molecule type" value="Genomic_DNA"/>
</dbReference>
<proteinExistence type="predicted"/>
<dbReference type="SMART" id="SM01101">
    <property type="entry name" value="CRISPR_assoc"/>
    <property type="match status" value="1"/>
</dbReference>
<dbReference type="Gene3D" id="3.30.70.1210">
    <property type="entry name" value="Crispr-associated protein, domain 2"/>
    <property type="match status" value="1"/>
</dbReference>
<organism evidence="1 2">
    <name type="scientific">Streptomyces lincolnensis</name>
    <dbReference type="NCBI Taxonomy" id="1915"/>
    <lineage>
        <taxon>Bacteria</taxon>
        <taxon>Bacillati</taxon>
        <taxon>Actinomycetota</taxon>
        <taxon>Actinomycetes</taxon>
        <taxon>Kitasatosporales</taxon>
        <taxon>Streptomycetaceae</taxon>
        <taxon>Streptomyces</taxon>
    </lineage>
</organism>